<comment type="function">
    <text evidence="13">Endonuclease that resolves Holliday junction intermediates in genetic recombination. Cleaves mobile four-strand junctions by introducing symmetrical nicks in paired strands. Promotes annealing of linear ssDNA with homologous dsDNA. Required for DNA repair, homologous recombination and chromosome segregation.</text>
</comment>
<evidence type="ECO:0000256" key="3">
    <source>
        <dbReference type="ARBA" id="ARBA00022722"/>
    </source>
</evidence>
<dbReference type="GO" id="GO:0008821">
    <property type="term" value="F:crossover junction DNA endonuclease activity"/>
    <property type="evidence" value="ECO:0007669"/>
    <property type="project" value="UniProtKB-EC"/>
</dbReference>
<comment type="caution">
    <text evidence="16">The sequence shown here is derived from an EMBL/GenBank/DDBJ whole genome shotgun (WGS) entry which is preliminary data.</text>
</comment>
<evidence type="ECO:0000256" key="4">
    <source>
        <dbReference type="ARBA" id="ARBA00022723"/>
    </source>
</evidence>
<keyword evidence="3 13" id="KW-0540">Nuclease</keyword>
<evidence type="ECO:0000256" key="10">
    <source>
        <dbReference type="ARBA" id="ARBA00023204"/>
    </source>
</evidence>
<keyword evidence="9 13" id="KW-0233">DNA recombination</keyword>
<dbReference type="NCBIfam" id="TIGR00648">
    <property type="entry name" value="recU"/>
    <property type="match status" value="1"/>
</dbReference>
<dbReference type="SUPFAM" id="SSF52980">
    <property type="entry name" value="Restriction endonuclease-like"/>
    <property type="match status" value="1"/>
</dbReference>
<evidence type="ECO:0000256" key="6">
    <source>
        <dbReference type="ARBA" id="ARBA00022763"/>
    </source>
</evidence>
<feature type="binding site" evidence="13">
    <location>
        <position position="88"/>
    </location>
    <ligand>
        <name>Mg(2+)</name>
        <dbReference type="ChEBI" id="CHEBI:18420"/>
    </ligand>
</feature>
<evidence type="ECO:0000256" key="1">
    <source>
        <dbReference type="ARBA" id="ARBA00004496"/>
    </source>
</evidence>
<evidence type="ECO:0000256" key="7">
    <source>
        <dbReference type="ARBA" id="ARBA00022801"/>
    </source>
</evidence>
<dbReference type="EC" id="3.1.21.10" evidence="13 14"/>
<feature type="binding site" evidence="13">
    <location>
        <position position="120"/>
    </location>
    <ligand>
        <name>Mg(2+)</name>
        <dbReference type="ChEBI" id="CHEBI:18420"/>
    </ligand>
</feature>
<feature type="compositionally biased region" description="Polar residues" evidence="15">
    <location>
        <begin position="12"/>
        <end position="32"/>
    </location>
</feature>
<feature type="site" description="Transition state stabilizer" evidence="13">
    <location>
        <position position="103"/>
    </location>
</feature>
<evidence type="ECO:0000256" key="14">
    <source>
        <dbReference type="NCBIfam" id="TIGR00648"/>
    </source>
</evidence>
<keyword evidence="2 13" id="KW-0963">Cytoplasm</keyword>
<keyword evidence="7 13" id="KW-0378">Hydrolase</keyword>
<evidence type="ECO:0000313" key="17">
    <source>
        <dbReference type="Proteomes" id="UP000551878"/>
    </source>
</evidence>
<evidence type="ECO:0000313" key="16">
    <source>
        <dbReference type="EMBL" id="MBB5173592.1"/>
    </source>
</evidence>
<name>A0A840QQ85_9BACI</name>
<dbReference type="InterPro" id="IPR011335">
    <property type="entry name" value="Restrct_endonuc-II-like"/>
</dbReference>
<evidence type="ECO:0000256" key="13">
    <source>
        <dbReference type="HAMAP-Rule" id="MF_00130"/>
    </source>
</evidence>
<keyword evidence="6 13" id="KW-0227">DNA damage</keyword>
<organism evidence="16 17">
    <name type="scientific">Texcoconibacillus texcoconensis</name>
    <dbReference type="NCBI Taxonomy" id="1095777"/>
    <lineage>
        <taxon>Bacteria</taxon>
        <taxon>Bacillati</taxon>
        <taxon>Bacillota</taxon>
        <taxon>Bacilli</taxon>
        <taxon>Bacillales</taxon>
        <taxon>Bacillaceae</taxon>
        <taxon>Texcoconibacillus</taxon>
    </lineage>
</organism>
<evidence type="ECO:0000256" key="9">
    <source>
        <dbReference type="ARBA" id="ARBA00023172"/>
    </source>
</evidence>
<evidence type="ECO:0000256" key="2">
    <source>
        <dbReference type="ARBA" id="ARBA00022490"/>
    </source>
</evidence>
<feature type="binding site" evidence="13">
    <location>
        <position position="86"/>
    </location>
    <ligand>
        <name>Mg(2+)</name>
        <dbReference type="ChEBI" id="CHEBI:18420"/>
    </ligand>
</feature>
<dbReference type="RefSeq" id="WP_184664041.1">
    <property type="nucleotide sequence ID" value="NZ_JACHHB010000007.1"/>
</dbReference>
<dbReference type="CDD" id="cd22354">
    <property type="entry name" value="RecU-like"/>
    <property type="match status" value="1"/>
</dbReference>
<dbReference type="GO" id="GO:0007059">
    <property type="term" value="P:chromosome segregation"/>
    <property type="evidence" value="ECO:0007669"/>
    <property type="project" value="UniProtKB-UniRule"/>
</dbReference>
<dbReference type="HAMAP" id="MF_00130">
    <property type="entry name" value="RecU"/>
    <property type="match status" value="1"/>
</dbReference>
<dbReference type="Pfam" id="PF03838">
    <property type="entry name" value="RecU"/>
    <property type="match status" value="1"/>
</dbReference>
<dbReference type="InterPro" id="IPR004612">
    <property type="entry name" value="Resolv_RecU"/>
</dbReference>
<keyword evidence="10 13" id="KW-0234">DNA repair</keyword>
<sequence length="201" mass="23528">MAFRYPNGKKYVNNTQNTPKKRSQNISYSNRGMSLEKDLNETNEYYRSRGVAVIHKKPTPLQIVDVDYPRRSAAVVTEAYFKKPSTTDYNGVYRGYHIDFEAKETKNKQSFPLKNFHEHQIEHMQRVLQQGGIAFAILRFTAVDETYFLSAEHLCSFYMHRQNERKSIPKSEIEEKGHLIPVGLHPRINYLKILDQIISNE</sequence>
<dbReference type="GO" id="GO:0006281">
    <property type="term" value="P:DNA repair"/>
    <property type="evidence" value="ECO:0007669"/>
    <property type="project" value="UniProtKB-UniRule"/>
</dbReference>
<dbReference type="Gene3D" id="3.40.1350.10">
    <property type="match status" value="1"/>
</dbReference>
<comment type="similarity">
    <text evidence="11 13">Belongs to the RecU family.</text>
</comment>
<dbReference type="Proteomes" id="UP000551878">
    <property type="component" value="Unassembled WGS sequence"/>
</dbReference>
<comment type="cofactor">
    <cofactor evidence="13">
        <name>Mg(2+)</name>
        <dbReference type="ChEBI" id="CHEBI:18420"/>
    </cofactor>
    <text evidence="13">Binds 1 Mg(2+) ion per subunit.</text>
</comment>
<keyword evidence="8 13" id="KW-0460">Magnesium</keyword>
<feature type="region of interest" description="Disordered" evidence="15">
    <location>
        <begin position="1"/>
        <end position="34"/>
    </location>
</feature>
<dbReference type="EMBL" id="JACHHB010000007">
    <property type="protein sequence ID" value="MBB5173592.1"/>
    <property type="molecule type" value="Genomic_DNA"/>
</dbReference>
<keyword evidence="4 13" id="KW-0479">Metal-binding</keyword>
<keyword evidence="17" id="KW-1185">Reference proteome</keyword>
<comment type="subcellular location">
    <subcellularLocation>
        <location evidence="1 13">Cytoplasm</location>
    </subcellularLocation>
</comment>
<gene>
    <name evidence="13" type="primary">recU</name>
    <name evidence="16" type="ORF">HNQ41_001781</name>
</gene>
<dbReference type="PIRSF" id="PIRSF037785">
    <property type="entry name" value="RecU"/>
    <property type="match status" value="1"/>
</dbReference>
<evidence type="ECO:0000256" key="12">
    <source>
        <dbReference type="ARBA" id="ARBA00029523"/>
    </source>
</evidence>
<evidence type="ECO:0000256" key="11">
    <source>
        <dbReference type="ARBA" id="ARBA00023447"/>
    </source>
</evidence>
<dbReference type="AlphaFoldDB" id="A0A840QQ85"/>
<dbReference type="GO" id="GO:0006310">
    <property type="term" value="P:DNA recombination"/>
    <property type="evidence" value="ECO:0007669"/>
    <property type="project" value="UniProtKB-UniRule"/>
</dbReference>
<dbReference type="GO" id="GO:0003676">
    <property type="term" value="F:nucleic acid binding"/>
    <property type="evidence" value="ECO:0007669"/>
    <property type="project" value="InterPro"/>
</dbReference>
<evidence type="ECO:0000256" key="8">
    <source>
        <dbReference type="ARBA" id="ARBA00022842"/>
    </source>
</evidence>
<proteinExistence type="inferred from homology"/>
<feature type="binding site" evidence="13">
    <location>
        <position position="101"/>
    </location>
    <ligand>
        <name>Mg(2+)</name>
        <dbReference type="ChEBI" id="CHEBI:18420"/>
    </ligand>
</feature>
<dbReference type="GO" id="GO:0000287">
    <property type="term" value="F:magnesium ion binding"/>
    <property type="evidence" value="ECO:0007669"/>
    <property type="project" value="UniProtKB-UniRule"/>
</dbReference>
<dbReference type="InterPro" id="IPR011856">
    <property type="entry name" value="tRNA_endonuc-like_dom_sf"/>
</dbReference>
<evidence type="ECO:0000256" key="15">
    <source>
        <dbReference type="SAM" id="MobiDB-lite"/>
    </source>
</evidence>
<comment type="catalytic activity">
    <reaction evidence="13">
        <text>Endonucleolytic cleavage at a junction such as a reciprocal single-stranded crossover between two homologous DNA duplexes (Holliday junction).</text>
        <dbReference type="EC" id="3.1.21.10"/>
    </reaction>
</comment>
<protein>
    <recommendedName>
        <fullName evidence="12 13">Holliday junction resolvase RecU</fullName>
        <ecNumber evidence="13 14">3.1.21.10</ecNumber>
    </recommendedName>
    <alternativeName>
        <fullName evidence="13">Recombination protein U homolog</fullName>
    </alternativeName>
</protein>
<keyword evidence="5 13" id="KW-0255">Endonuclease</keyword>
<evidence type="ECO:0000256" key="5">
    <source>
        <dbReference type="ARBA" id="ARBA00022759"/>
    </source>
</evidence>
<dbReference type="GO" id="GO:0005737">
    <property type="term" value="C:cytoplasm"/>
    <property type="evidence" value="ECO:0007669"/>
    <property type="project" value="UniProtKB-SubCell"/>
</dbReference>
<dbReference type="NCBIfam" id="NF002584">
    <property type="entry name" value="PRK02234.1-5"/>
    <property type="match status" value="1"/>
</dbReference>
<reference evidence="16 17" key="1">
    <citation type="submission" date="2020-08" db="EMBL/GenBank/DDBJ databases">
        <title>Genomic Encyclopedia of Type Strains, Phase IV (KMG-IV): sequencing the most valuable type-strain genomes for metagenomic binning, comparative biology and taxonomic classification.</title>
        <authorList>
            <person name="Goeker M."/>
        </authorList>
    </citation>
    <scope>NUCLEOTIDE SEQUENCE [LARGE SCALE GENOMIC DNA]</scope>
    <source>
        <strain evidence="16 17">DSM 24696</strain>
    </source>
</reference>
<dbReference type="NCBIfam" id="NF002581">
    <property type="entry name" value="PRK02234.1-2"/>
    <property type="match status" value="1"/>
</dbReference>
<accession>A0A840QQ85</accession>